<dbReference type="SUPFAM" id="SSF52540">
    <property type="entry name" value="P-loop containing nucleoside triphosphate hydrolases"/>
    <property type="match status" value="1"/>
</dbReference>
<name>A0A6U4RW39_HEMAN</name>
<evidence type="ECO:0008006" key="2">
    <source>
        <dbReference type="Google" id="ProtNLM"/>
    </source>
</evidence>
<evidence type="ECO:0000313" key="1">
    <source>
        <dbReference type="EMBL" id="CAD8946579.1"/>
    </source>
</evidence>
<reference evidence="1" key="1">
    <citation type="submission" date="2021-01" db="EMBL/GenBank/DDBJ databases">
        <authorList>
            <person name="Corre E."/>
            <person name="Pelletier E."/>
            <person name="Niang G."/>
            <person name="Scheremetjew M."/>
            <person name="Finn R."/>
            <person name="Kale V."/>
            <person name="Holt S."/>
            <person name="Cochrane G."/>
            <person name="Meng A."/>
            <person name="Brown T."/>
            <person name="Cohen L."/>
        </authorList>
    </citation>
    <scope>NUCLEOTIDE SEQUENCE</scope>
    <source>
        <strain evidence="1">CCMP644</strain>
    </source>
</reference>
<protein>
    <recommendedName>
        <fullName evidence="2">Phosphoribulokinase/uridine kinase domain-containing protein</fullName>
    </recommendedName>
</protein>
<accession>A0A6U4RW39</accession>
<sequence>MTLLSAATLSAPAARPLFVPPPVVLSKLHLSPPAPRTRAPCSWIPPAHCRPSCSPRSAGTRALRLIMATVIGVVGCTGTGKSTLCDALEKQLKERERVVCVIHTDDYFREEEGCPTLDLESLNWAGGTVPDALSSKTRDTNCPEAVEWDGVRAAVSQAAATAGQGVVLVEGFLVLCDGPVREMLDAVVMLEFKGGRDAEEEVIRRKWTRRHLGKLSYEERGVSFADYCVYWDGYVHLRFTEYAAKGTPPPGKPVVSLDALLPPPELAVQVQQRLSL</sequence>
<dbReference type="AlphaFoldDB" id="A0A6U4RW39"/>
<organism evidence="1">
    <name type="scientific">Hemiselmis andersenii</name>
    <name type="common">Cryptophyte alga</name>
    <dbReference type="NCBI Taxonomy" id="464988"/>
    <lineage>
        <taxon>Eukaryota</taxon>
        <taxon>Cryptophyceae</taxon>
        <taxon>Cryptomonadales</taxon>
        <taxon>Hemiselmidaceae</taxon>
        <taxon>Hemiselmis</taxon>
    </lineage>
</organism>
<dbReference type="EMBL" id="HBFX01001822">
    <property type="protein sequence ID" value="CAD8946579.1"/>
    <property type="molecule type" value="Transcribed_RNA"/>
</dbReference>
<dbReference type="PANTHER" id="PTHR10285">
    <property type="entry name" value="URIDINE KINASE"/>
    <property type="match status" value="1"/>
</dbReference>
<dbReference type="InterPro" id="IPR027417">
    <property type="entry name" value="P-loop_NTPase"/>
</dbReference>
<gene>
    <name evidence="1" type="ORF">HAND00432_LOCUS1097</name>
</gene>
<proteinExistence type="predicted"/>
<dbReference type="Gene3D" id="3.40.50.300">
    <property type="entry name" value="P-loop containing nucleotide triphosphate hydrolases"/>
    <property type="match status" value="1"/>
</dbReference>